<gene>
    <name evidence="2" type="ORF">GWR21_08610</name>
</gene>
<name>A0A6B9ZBG1_9BACT</name>
<dbReference type="KEGG" id="chih:GWR21_08610"/>
<dbReference type="RefSeq" id="WP_162331345.1">
    <property type="nucleotide sequence ID" value="NZ_CP048113.1"/>
</dbReference>
<dbReference type="Proteomes" id="UP000476411">
    <property type="component" value="Chromosome"/>
</dbReference>
<dbReference type="InterPro" id="IPR025364">
    <property type="entry name" value="DUF4268"/>
</dbReference>
<sequence>MYSKQEVSKLKQAFWTTFGKYMKPILSADGEIISWSNYKTGIPGISFKMDADNQTASIAIVISHTDITLHREFYNQFLLHKTMLQATLDEDDWHWQKETTDEYGRLVSTISKQVDNISVLRQEDWPTVISFFKPRIIALDEFWSMAKYAFEAVM</sequence>
<dbReference type="Pfam" id="PF14088">
    <property type="entry name" value="DUF4268"/>
    <property type="match status" value="1"/>
</dbReference>
<proteinExistence type="predicted"/>
<evidence type="ECO:0000313" key="2">
    <source>
        <dbReference type="EMBL" id="QHS59650.1"/>
    </source>
</evidence>
<feature type="domain" description="DUF4268" evidence="1">
    <location>
        <begin position="10"/>
        <end position="144"/>
    </location>
</feature>
<reference evidence="2 3" key="1">
    <citation type="submission" date="2020-01" db="EMBL/GenBank/DDBJ databases">
        <title>Complete genome sequence of Chitinophaga sp. H33E-04 isolated from quinoa roots.</title>
        <authorList>
            <person name="Weon H.-Y."/>
            <person name="Lee S.A."/>
        </authorList>
    </citation>
    <scope>NUCLEOTIDE SEQUENCE [LARGE SCALE GENOMIC DNA]</scope>
    <source>
        <strain evidence="2 3">H33E-04</strain>
    </source>
</reference>
<evidence type="ECO:0000313" key="3">
    <source>
        <dbReference type="Proteomes" id="UP000476411"/>
    </source>
</evidence>
<dbReference type="AlphaFoldDB" id="A0A6B9ZBG1"/>
<dbReference type="EMBL" id="CP048113">
    <property type="protein sequence ID" value="QHS59650.1"/>
    <property type="molecule type" value="Genomic_DNA"/>
</dbReference>
<accession>A0A6B9ZBG1</accession>
<keyword evidence="3" id="KW-1185">Reference proteome</keyword>
<organism evidence="2 3">
    <name type="scientific">Chitinophaga agri</name>
    <dbReference type="NCBI Taxonomy" id="2703787"/>
    <lineage>
        <taxon>Bacteria</taxon>
        <taxon>Pseudomonadati</taxon>
        <taxon>Bacteroidota</taxon>
        <taxon>Chitinophagia</taxon>
        <taxon>Chitinophagales</taxon>
        <taxon>Chitinophagaceae</taxon>
        <taxon>Chitinophaga</taxon>
    </lineage>
</organism>
<evidence type="ECO:0000259" key="1">
    <source>
        <dbReference type="Pfam" id="PF14088"/>
    </source>
</evidence>
<protein>
    <submittedName>
        <fullName evidence="2">DUF4268 domain-containing protein</fullName>
    </submittedName>
</protein>